<proteinExistence type="inferred from homology"/>
<evidence type="ECO:0000313" key="7">
    <source>
        <dbReference type="Proteomes" id="UP000198922"/>
    </source>
</evidence>
<evidence type="ECO:0000256" key="1">
    <source>
        <dbReference type="ARBA" id="ARBA00008563"/>
    </source>
</evidence>
<dbReference type="NCBIfam" id="TIGR00061">
    <property type="entry name" value="L21"/>
    <property type="match status" value="1"/>
</dbReference>
<dbReference type="STRING" id="521013.SAMN04488567_0781"/>
<keyword evidence="7" id="KW-1185">Reference proteome</keyword>
<dbReference type="InterPro" id="IPR028909">
    <property type="entry name" value="bL21-like"/>
</dbReference>
<reference evidence="7" key="1">
    <citation type="submission" date="2016-10" db="EMBL/GenBank/DDBJ databases">
        <authorList>
            <person name="Varghese N."/>
            <person name="Submissions S."/>
        </authorList>
    </citation>
    <scope>NUCLEOTIDE SEQUENCE [LARGE SCALE GENOMIC DNA]</scope>
    <source>
        <strain evidence="7">DSM 21424</strain>
    </source>
</reference>
<dbReference type="GO" id="GO:0005840">
    <property type="term" value="C:ribosome"/>
    <property type="evidence" value="ECO:0007669"/>
    <property type="project" value="UniProtKB-KW"/>
</dbReference>
<dbReference type="Pfam" id="PF00829">
    <property type="entry name" value="Ribosomal_L21p"/>
    <property type="match status" value="1"/>
</dbReference>
<evidence type="ECO:0000313" key="6">
    <source>
        <dbReference type="EMBL" id="SDE08898.1"/>
    </source>
</evidence>
<keyword evidence="4 5" id="KW-0699">rRNA-binding</keyword>
<evidence type="ECO:0000256" key="4">
    <source>
        <dbReference type="HAMAP-Rule" id="MF_01363"/>
    </source>
</evidence>
<organism evidence="6 7">
    <name type="scientific">Limimaricola pyoseonensis</name>
    <dbReference type="NCBI Taxonomy" id="521013"/>
    <lineage>
        <taxon>Bacteria</taxon>
        <taxon>Pseudomonadati</taxon>
        <taxon>Pseudomonadota</taxon>
        <taxon>Alphaproteobacteria</taxon>
        <taxon>Rhodobacterales</taxon>
        <taxon>Paracoccaceae</taxon>
        <taxon>Limimaricola</taxon>
    </lineage>
</organism>
<dbReference type="GO" id="GO:0006412">
    <property type="term" value="P:translation"/>
    <property type="evidence" value="ECO:0007669"/>
    <property type="project" value="UniProtKB-UniRule"/>
</dbReference>
<dbReference type="Pfam" id="PF14520">
    <property type="entry name" value="HHH_5"/>
    <property type="match status" value="1"/>
</dbReference>
<dbReference type="GO" id="GO:0019843">
    <property type="term" value="F:rRNA binding"/>
    <property type="evidence" value="ECO:0007669"/>
    <property type="project" value="UniProtKB-UniRule"/>
</dbReference>
<keyword evidence="3 4" id="KW-0687">Ribonucleoprotein</keyword>
<evidence type="ECO:0000256" key="5">
    <source>
        <dbReference type="RuleBase" id="RU000562"/>
    </source>
</evidence>
<dbReference type="Proteomes" id="UP000198922">
    <property type="component" value="Unassembled WGS sequence"/>
</dbReference>
<dbReference type="PANTHER" id="PTHR21349">
    <property type="entry name" value="50S RIBOSOMAL PROTEIN L21"/>
    <property type="match status" value="1"/>
</dbReference>
<name>A0A1G7A1S6_9RHOB</name>
<dbReference type="SUPFAM" id="SSF141091">
    <property type="entry name" value="L21p-like"/>
    <property type="match status" value="1"/>
</dbReference>
<dbReference type="HAMAP" id="MF_01363">
    <property type="entry name" value="Ribosomal_bL21"/>
    <property type="match status" value="1"/>
</dbReference>
<dbReference type="NCBIfam" id="NF008915">
    <property type="entry name" value="PRK12278.1-1"/>
    <property type="match status" value="1"/>
</dbReference>
<dbReference type="PANTHER" id="PTHR21349:SF0">
    <property type="entry name" value="LARGE RIBOSOMAL SUBUNIT PROTEIN BL21M"/>
    <property type="match status" value="1"/>
</dbReference>
<protein>
    <recommendedName>
        <fullName evidence="4">Large ribosomal subunit protein bL21</fullName>
    </recommendedName>
</protein>
<dbReference type="GO" id="GO:0003735">
    <property type="term" value="F:structural constituent of ribosome"/>
    <property type="evidence" value="ECO:0007669"/>
    <property type="project" value="InterPro"/>
</dbReference>
<dbReference type="InterPro" id="IPR001787">
    <property type="entry name" value="Ribosomal_bL21"/>
</dbReference>
<gene>
    <name evidence="4" type="primary">rplU</name>
    <name evidence="6" type="ORF">SAMN04488567_0781</name>
</gene>
<dbReference type="NCBIfam" id="NF008916">
    <property type="entry name" value="PRK12278.1-4"/>
    <property type="match status" value="1"/>
</dbReference>
<comment type="subunit">
    <text evidence="4">Part of the 50S ribosomal subunit. Contacts protein L20.</text>
</comment>
<dbReference type="EMBL" id="FNAT01000001">
    <property type="protein sequence ID" value="SDE08898.1"/>
    <property type="molecule type" value="Genomic_DNA"/>
</dbReference>
<dbReference type="RefSeq" id="WP_090110220.1">
    <property type="nucleotide sequence ID" value="NZ_FNAT01000001.1"/>
</dbReference>
<dbReference type="Gene3D" id="1.10.150.20">
    <property type="entry name" value="5' to 3' exonuclease, C-terminal subdomain"/>
    <property type="match status" value="1"/>
</dbReference>
<keyword evidence="2 4" id="KW-0689">Ribosomal protein</keyword>
<dbReference type="OrthoDB" id="9813334at2"/>
<dbReference type="AlphaFoldDB" id="A0A1G7A1S6"/>
<sequence>MFAVLKTGGKQYKVAQGDVLRVEKLAAEAGETVQFNDILMIGDTIGAPFVSGAGVQAEVIDQVKGDKVINFVRRRRKHSSMRTKGHRQQLTLVRVTELLAEGADKSGVKAAIGAGSAPQAAAPAAKPAKKAAKAEAPAAGGDDLKKLSGVGPALEKKLLAAGITSFAQIAAWTEADIARVDEELGLKGKIEKEGWVAQSKDLKA</sequence>
<dbReference type="GO" id="GO:1990904">
    <property type="term" value="C:ribonucleoprotein complex"/>
    <property type="evidence" value="ECO:0007669"/>
    <property type="project" value="UniProtKB-KW"/>
</dbReference>
<comment type="similarity">
    <text evidence="1 4 5">Belongs to the bacterial ribosomal protein bL21 family.</text>
</comment>
<accession>A0A1G7A1S6</accession>
<dbReference type="GO" id="GO:0005737">
    <property type="term" value="C:cytoplasm"/>
    <property type="evidence" value="ECO:0007669"/>
    <property type="project" value="UniProtKB-ARBA"/>
</dbReference>
<comment type="function">
    <text evidence="4 5">This protein binds to 23S rRNA in the presence of protein L20.</text>
</comment>
<keyword evidence="4 5" id="KW-0694">RNA-binding</keyword>
<evidence type="ECO:0000256" key="3">
    <source>
        <dbReference type="ARBA" id="ARBA00023274"/>
    </source>
</evidence>
<dbReference type="InterPro" id="IPR036164">
    <property type="entry name" value="bL21-like_sf"/>
</dbReference>
<evidence type="ECO:0000256" key="2">
    <source>
        <dbReference type="ARBA" id="ARBA00022980"/>
    </source>
</evidence>